<evidence type="ECO:0000256" key="8">
    <source>
        <dbReference type="ARBA" id="ARBA00023098"/>
    </source>
</evidence>
<comment type="caution">
    <text evidence="15">The sequence shown here is derived from an EMBL/GenBank/DDBJ whole genome shotgun (WGS) entry which is preliminary data.</text>
</comment>
<dbReference type="eggNOG" id="COG1502">
    <property type="taxonomic scope" value="Bacteria"/>
</dbReference>
<keyword evidence="5 12" id="KW-0812">Transmembrane</keyword>
<dbReference type="PATRIC" id="fig|679200.3.peg.1206"/>
<dbReference type="EC" id="2.7.8.-" evidence="12 13"/>
<feature type="active site" evidence="12">
    <location>
        <position position="252"/>
    </location>
</feature>
<evidence type="ECO:0000256" key="5">
    <source>
        <dbReference type="ARBA" id="ARBA00022692"/>
    </source>
</evidence>
<evidence type="ECO:0000256" key="12">
    <source>
        <dbReference type="HAMAP-Rule" id="MF_01916"/>
    </source>
</evidence>
<dbReference type="STRING" id="679200.HMPREF9333_01136"/>
<feature type="active site" evidence="12">
    <location>
        <position position="250"/>
    </location>
</feature>
<evidence type="ECO:0000313" key="15">
    <source>
        <dbReference type="EMBL" id="EHI55789.1"/>
    </source>
</evidence>
<dbReference type="EMBL" id="ACZL01000017">
    <property type="protein sequence ID" value="EHI55789.1"/>
    <property type="molecule type" value="Genomic_DNA"/>
</dbReference>
<dbReference type="Pfam" id="PF13091">
    <property type="entry name" value="PLDc_2"/>
    <property type="match status" value="2"/>
</dbReference>
<comment type="function">
    <text evidence="12">Catalyzes the reversible phosphatidyl group transfer from one phosphatidylglycerol molecule to another to form cardiolipin (CL) (diphosphatidylglycerol) and glycerol.</text>
</comment>
<dbReference type="Pfam" id="PF13396">
    <property type="entry name" value="PLDc_N"/>
    <property type="match status" value="1"/>
</dbReference>
<dbReference type="HOGENOM" id="CLU_038053_1_1_9"/>
<dbReference type="CDD" id="cd09110">
    <property type="entry name" value="PLDc_CLS_1"/>
    <property type="match status" value="1"/>
</dbReference>
<proteinExistence type="inferred from homology"/>
<evidence type="ECO:0000256" key="1">
    <source>
        <dbReference type="ARBA" id="ARBA00004651"/>
    </source>
</evidence>
<evidence type="ECO:0000259" key="14">
    <source>
        <dbReference type="PROSITE" id="PS50035"/>
    </source>
</evidence>
<protein>
    <recommendedName>
        <fullName evidence="12 13">Cardiolipin synthase</fullName>
        <shortName evidence="12">CL synthase</shortName>
        <ecNumber evidence="12 13">2.7.8.-</ecNumber>
    </recommendedName>
</protein>
<evidence type="ECO:0000256" key="7">
    <source>
        <dbReference type="ARBA" id="ARBA00022989"/>
    </source>
</evidence>
<evidence type="ECO:0000256" key="2">
    <source>
        <dbReference type="ARBA" id="ARBA00022475"/>
    </source>
</evidence>
<keyword evidence="11 12" id="KW-1208">Phospholipid metabolism</keyword>
<evidence type="ECO:0000256" key="10">
    <source>
        <dbReference type="ARBA" id="ARBA00023209"/>
    </source>
</evidence>
<feature type="transmembrane region" description="Helical" evidence="12">
    <location>
        <begin position="61"/>
        <end position="83"/>
    </location>
</feature>
<reference evidence="15 16" key="1">
    <citation type="submission" date="2011-08" db="EMBL/GenBank/DDBJ databases">
        <title>The Genome Sequence of Johnsonella ignava ATCC 51276.</title>
        <authorList>
            <consortium name="The Broad Institute Genome Sequencing Platform"/>
            <person name="Earl A."/>
            <person name="Ward D."/>
            <person name="Feldgarden M."/>
            <person name="Gevers D."/>
            <person name="Izard J."/>
            <person name="Blanton J.M."/>
            <person name="Baranova O.V."/>
            <person name="Dewhirst F.E."/>
            <person name="Young S.K."/>
            <person name="Zeng Q."/>
            <person name="Gargeya S."/>
            <person name="Fitzgerald M."/>
            <person name="Haas B."/>
            <person name="Abouelleil A."/>
            <person name="Alvarado L."/>
            <person name="Arachchi H.M."/>
            <person name="Berlin A."/>
            <person name="Brown A."/>
            <person name="Chapman S.B."/>
            <person name="Chen Z."/>
            <person name="Dunbar C."/>
            <person name="Freedman E."/>
            <person name="Gearin G."/>
            <person name="Gellesch M."/>
            <person name="Goldberg J."/>
            <person name="Griggs A."/>
            <person name="Gujja S."/>
            <person name="Heiman D."/>
            <person name="Howarth C."/>
            <person name="Larson L."/>
            <person name="Lui A."/>
            <person name="MacDonald P.J.P."/>
            <person name="Montmayeur A."/>
            <person name="Murphy C."/>
            <person name="Neiman D."/>
            <person name="Pearson M."/>
            <person name="Priest M."/>
            <person name="Roberts A."/>
            <person name="Saif S."/>
            <person name="Shea T."/>
            <person name="Shenoy N."/>
            <person name="Sisk P."/>
            <person name="Stolte C."/>
            <person name="Sykes S."/>
            <person name="Wortman J."/>
            <person name="Nusbaum C."/>
            <person name="Birren B."/>
        </authorList>
    </citation>
    <scope>NUCLEOTIDE SEQUENCE [LARGE SCALE GENOMIC DNA]</scope>
    <source>
        <strain evidence="15 16">ATCC 51276</strain>
    </source>
</reference>
<keyword evidence="9 12" id="KW-0472">Membrane</keyword>
<feature type="domain" description="PLD phosphodiesterase" evidence="14">
    <location>
        <begin position="433"/>
        <end position="460"/>
    </location>
</feature>
<feature type="active site" evidence="12">
    <location>
        <position position="445"/>
    </location>
</feature>
<dbReference type="SMART" id="SM00155">
    <property type="entry name" value="PLDc"/>
    <property type="match status" value="2"/>
</dbReference>
<evidence type="ECO:0000256" key="9">
    <source>
        <dbReference type="ARBA" id="ARBA00023136"/>
    </source>
</evidence>
<feature type="active site" evidence="12">
    <location>
        <position position="257"/>
    </location>
</feature>
<keyword evidence="16" id="KW-1185">Reference proteome</keyword>
<dbReference type="AlphaFoldDB" id="G5GHU6"/>
<dbReference type="HAMAP" id="MF_01916">
    <property type="entry name" value="Cardiolipin_synth_Cls"/>
    <property type="match status" value="1"/>
</dbReference>
<comment type="similarity">
    <text evidence="12">Belongs to the phospholipase D family. Cardiolipin synthase subfamily.</text>
</comment>
<dbReference type="SUPFAM" id="SSF56024">
    <property type="entry name" value="Phospholipase D/nuclease"/>
    <property type="match status" value="2"/>
</dbReference>
<dbReference type="InterPro" id="IPR001736">
    <property type="entry name" value="PLipase_D/transphosphatidylase"/>
</dbReference>
<dbReference type="CDD" id="cd09112">
    <property type="entry name" value="PLDc_CLS_2"/>
    <property type="match status" value="1"/>
</dbReference>
<dbReference type="GO" id="GO:0032049">
    <property type="term" value="P:cardiolipin biosynthetic process"/>
    <property type="evidence" value="ECO:0007669"/>
    <property type="project" value="UniProtKB-UniRule"/>
</dbReference>
<evidence type="ECO:0000256" key="3">
    <source>
        <dbReference type="ARBA" id="ARBA00022516"/>
    </source>
</evidence>
<keyword evidence="6" id="KW-0677">Repeat</keyword>
<feature type="active site" evidence="12">
    <location>
        <position position="440"/>
    </location>
</feature>
<dbReference type="PROSITE" id="PS50035">
    <property type="entry name" value="PLD"/>
    <property type="match status" value="2"/>
</dbReference>
<feature type="transmembrane region" description="Helical" evidence="12">
    <location>
        <begin position="32"/>
        <end position="54"/>
    </location>
</feature>
<keyword evidence="4 12" id="KW-0808">Transferase</keyword>
<feature type="active site" evidence="12">
    <location>
        <position position="438"/>
    </location>
</feature>
<keyword evidence="8 12" id="KW-0443">Lipid metabolism</keyword>
<dbReference type="InterPro" id="IPR022924">
    <property type="entry name" value="Cardiolipin_synthase"/>
</dbReference>
<dbReference type="Gene3D" id="3.30.870.10">
    <property type="entry name" value="Endonuclease Chain A"/>
    <property type="match status" value="2"/>
</dbReference>
<name>G5GHU6_9FIRM</name>
<keyword evidence="2 12" id="KW-1003">Cell membrane</keyword>
<dbReference type="InterPro" id="IPR027379">
    <property type="entry name" value="CLS_N"/>
</dbReference>
<dbReference type="PANTHER" id="PTHR21248:SF22">
    <property type="entry name" value="PHOSPHOLIPASE D"/>
    <property type="match status" value="1"/>
</dbReference>
<gene>
    <name evidence="15" type="ORF">HMPREF9333_01136</name>
</gene>
<evidence type="ECO:0000256" key="4">
    <source>
        <dbReference type="ARBA" id="ARBA00022679"/>
    </source>
</evidence>
<dbReference type="GO" id="GO:0008808">
    <property type="term" value="F:cardiolipin synthase activity"/>
    <property type="evidence" value="ECO:0007669"/>
    <property type="project" value="UniProtKB-UniRule"/>
</dbReference>
<feature type="domain" description="PLD phosphodiesterase" evidence="14">
    <location>
        <begin position="245"/>
        <end position="272"/>
    </location>
</feature>
<organism evidence="15 16">
    <name type="scientific">Johnsonella ignava ATCC 51276</name>
    <dbReference type="NCBI Taxonomy" id="679200"/>
    <lineage>
        <taxon>Bacteria</taxon>
        <taxon>Bacillati</taxon>
        <taxon>Bacillota</taxon>
        <taxon>Clostridia</taxon>
        <taxon>Lachnospirales</taxon>
        <taxon>Lachnospiraceae</taxon>
        <taxon>Johnsonella</taxon>
    </lineage>
</organism>
<comment type="catalytic activity">
    <reaction evidence="12">
        <text>2 a 1,2-diacyl-sn-glycero-3-phospho-(1'-sn-glycerol) = a cardiolipin + glycerol</text>
        <dbReference type="Rhea" id="RHEA:31451"/>
        <dbReference type="ChEBI" id="CHEBI:17754"/>
        <dbReference type="ChEBI" id="CHEBI:62237"/>
        <dbReference type="ChEBI" id="CHEBI:64716"/>
    </reaction>
</comment>
<keyword evidence="7 12" id="KW-1133">Transmembrane helix</keyword>
<keyword evidence="3 12" id="KW-0444">Lipid biosynthesis</keyword>
<evidence type="ECO:0000313" key="16">
    <source>
        <dbReference type="Proteomes" id="UP000003011"/>
    </source>
</evidence>
<evidence type="ECO:0000256" key="11">
    <source>
        <dbReference type="ARBA" id="ARBA00023264"/>
    </source>
</evidence>
<accession>G5GHU6</accession>
<evidence type="ECO:0000256" key="13">
    <source>
        <dbReference type="NCBIfam" id="TIGR04265"/>
    </source>
</evidence>
<dbReference type="InterPro" id="IPR025202">
    <property type="entry name" value="PLD-like_dom"/>
</dbReference>
<keyword evidence="10 12" id="KW-0594">Phospholipid biosynthesis</keyword>
<comment type="subcellular location">
    <subcellularLocation>
        <location evidence="1 12">Cell membrane</location>
        <topology evidence="1 12">Multi-pass membrane protein</topology>
    </subcellularLocation>
</comment>
<dbReference type="NCBIfam" id="TIGR04265">
    <property type="entry name" value="bac_cardiolipin"/>
    <property type="match status" value="1"/>
</dbReference>
<dbReference type="InterPro" id="IPR030874">
    <property type="entry name" value="Cardiolipin_synth_Firmi"/>
</dbReference>
<dbReference type="Proteomes" id="UP000003011">
    <property type="component" value="Unassembled WGS sequence"/>
</dbReference>
<dbReference type="PANTHER" id="PTHR21248">
    <property type="entry name" value="CARDIOLIPIN SYNTHASE"/>
    <property type="match status" value="1"/>
</dbReference>
<dbReference type="GO" id="GO:0005886">
    <property type="term" value="C:plasma membrane"/>
    <property type="evidence" value="ECO:0007669"/>
    <property type="project" value="UniProtKB-SubCell"/>
</dbReference>
<evidence type="ECO:0000256" key="6">
    <source>
        <dbReference type="ARBA" id="ARBA00022737"/>
    </source>
</evidence>
<sequence>MANYARIKKGIVSRYIRRGMILLFEFESLVDVWKLIIGNIIIINIMLSIMIVFFQRRDPKTVWTWLLVLYFIPVFGIFIYFILGQDYRKSKMFKVKEMEDTLHYSVARQERFFAERTKGMESLYIYNYIKLIRYNLNSGASMFTVYNKIAIFNNGRDKFKNLISDIRSAKRYIHIEYYIIKNDYLFDALSKELILKARQGVEVRILGDGMGVRFMPKYKWEQLKSEGIKVGIFFPAMLGWINPRMNYRNHRKIVVIDDYIGYIGGFNIGKEYIGADPRFGNWRDTHLRLTGESVLSLEVRFALDWNYSVKENLFADPKYNINDMYDEFINNLKKRSHEICCVQIIASGPDSSTKQVRNNFIELFGGAKHHIYIQTPYFIPDEAVLSALIVAVRSGIDVRIMIPCKPDHPFVYWATLSWAGTLLYEGAKVYTYENGFLHAKTVMVDSKCACVGTANMDIRSFELNFEVNATIYDEETTEKLENDFINDISLSKELTVEIFEKRGFIRRFKEQFSRLLSPLL</sequence>